<dbReference type="InterPro" id="IPR018905">
    <property type="entry name" value="A-galactase_NEW3"/>
</dbReference>
<dbReference type="EMBL" id="PJEO01000001">
    <property type="protein sequence ID" value="PKQ46999.1"/>
    <property type="molecule type" value="Genomic_DNA"/>
</dbReference>
<dbReference type="InterPro" id="IPR036415">
    <property type="entry name" value="Lamin_tail_dom_sf"/>
</dbReference>
<dbReference type="PROSITE" id="PS51841">
    <property type="entry name" value="LTD"/>
    <property type="match status" value="1"/>
</dbReference>
<dbReference type="InterPro" id="IPR001322">
    <property type="entry name" value="Lamin_tail_dom"/>
</dbReference>
<reference evidence="5 6" key="1">
    <citation type="submission" date="2017-12" db="EMBL/GenBank/DDBJ databases">
        <title>Confluentibacter flavum sp. nov., isolated from the saline lake.</title>
        <authorList>
            <person name="Yu L."/>
        </authorList>
    </citation>
    <scope>NUCLEOTIDE SEQUENCE [LARGE SCALE GENOMIC DNA]</scope>
    <source>
        <strain evidence="5 6">3B</strain>
    </source>
</reference>
<dbReference type="Gene3D" id="2.60.120.200">
    <property type="match status" value="1"/>
</dbReference>
<proteinExistence type="predicted"/>
<name>A0A2N3HPV2_9FLAO</name>
<dbReference type="InterPro" id="IPR038964">
    <property type="entry name" value="ABFB"/>
</dbReference>
<keyword evidence="2" id="KW-1015">Disulfide bond</keyword>
<comment type="caution">
    <text evidence="5">The sequence shown here is derived from an EMBL/GenBank/DDBJ whole genome shotgun (WGS) entry which is preliminary data.</text>
</comment>
<protein>
    <submittedName>
        <fullName evidence="5">Alpha-N-arabinofuranosidase</fullName>
    </submittedName>
</protein>
<sequence length="1042" mass="108515">MKNTYSFTLKLVSISTLLLIFVTGCGEVLPRSEGPGDIYTAAGFPPVTAHSTTRALFAAYNGPLYQVTRESDGETLNIGVVQPSTGDAGGYADAAAQDAFCTDATCWISIIYDQSGHGNDLKQAPPGTFRGLAKGGFNSLPLADMAPVTINGHKVYGTYVMPGSGLRNNNAVGLPINDEPEGIYMVLDGTHYSSGCCFNYGNTSTNSRAVGTGTMSTVYYGTATAWGKGEGEGPWIMSDMEAGLFSGYETKENVANPTIDSWRFVTGMVNGGGGNQWEIWGANAQEGDLLNFYKGVRPQSKENDTYFPMSRKGSIQMGNGGDNGNGSAGTFYEGIMTASYPTEDVVKAVQANIVAAKYDVPSVSLSRLTSFTPGAVHELKVSFTNTSAEAVSDVQLSLDLPQGWSSEATTTLSGTIAAGVTVEAVFNITSPTSVDAGYLRAKAEWGKQSFETSQRIRNVLAVKINEASFSGGDNPTNQFLELYNASDADVNISNWSVINTPGEWAPIQMAKIPEGTTLGAGKFYLFGLAHSGLVASANAGDKLIHVRSTEGLSVGQQMDIEGEKVTIASLGTPATDKTIVFVPVTTGPWLDFPVGTTNLPVANAEGFMVGDKVGIDLGGQYEIATVTEVGKGSTQSSLAEETKAGDTIIKVWQNANMTPGDTLTINTGSRVEYAVVKNIITVVNAPLRGRFTGDPGQVELTAPLKNDHILAADVASPGTGISFTPATRFAHKSGDAVQALGSGVTLKEGLAKNHELGAPIVLSGNTSMGYQGTVQANHYYGLPMSIYAGSVALMDASGEVLIDAIIYGSQQGNSSSRGSVATPQIATLEGEQTQGGCIAVLPGSSQGSFTDSYDPMIRSLGRFPDGADSDSNCQDFKSQAVITLASASTVGSKNIKVISVEGLSVGQQIVIGLGPHAEQVAITDLGSTGATTVRAAIAAGETTIPVATIIGFSEGQTITIGSGSRQETLVIASITRPRRNFENPSESQGASITVNKGLSYSHAAGEPLSGSGVTFGTALSKTHAQDEQVSSSLPTPGEANQY</sequence>
<dbReference type="InterPro" id="IPR013783">
    <property type="entry name" value="Ig-like_fold"/>
</dbReference>
<evidence type="ECO:0000256" key="1">
    <source>
        <dbReference type="PIRSR" id="PIRSR638964-1"/>
    </source>
</evidence>
<organism evidence="5 6">
    <name type="scientific">Confluentibacter flavum</name>
    <dbReference type="NCBI Taxonomy" id="1909700"/>
    <lineage>
        <taxon>Bacteria</taxon>
        <taxon>Pseudomonadati</taxon>
        <taxon>Bacteroidota</taxon>
        <taxon>Flavobacteriia</taxon>
        <taxon>Flavobacteriales</taxon>
        <taxon>Flavobacteriaceae</taxon>
        <taxon>Confluentibacter</taxon>
    </lineage>
</organism>
<dbReference type="Gene3D" id="2.60.40.1260">
    <property type="entry name" value="Lamin Tail domain"/>
    <property type="match status" value="1"/>
</dbReference>
<dbReference type="PANTHER" id="PTHR39447">
    <property type="entry name" value="ALPHA-L-ARABINOFURANOSIDASE B"/>
    <property type="match status" value="1"/>
</dbReference>
<dbReference type="GO" id="GO:0031221">
    <property type="term" value="P:arabinan metabolic process"/>
    <property type="evidence" value="ECO:0007669"/>
    <property type="project" value="InterPro"/>
</dbReference>
<dbReference type="RefSeq" id="WP_106657873.1">
    <property type="nucleotide sequence ID" value="NZ_PJEO01000001.1"/>
</dbReference>
<feature type="active site" description="Proton donor" evidence="1">
    <location>
        <position position="322"/>
    </location>
</feature>
<gene>
    <name evidence="5" type="ORF">CSW08_00075</name>
</gene>
<dbReference type="SUPFAM" id="SSF74853">
    <property type="entry name" value="Lamin A/C globular tail domain"/>
    <property type="match status" value="1"/>
</dbReference>
<evidence type="ECO:0000313" key="6">
    <source>
        <dbReference type="Proteomes" id="UP000233435"/>
    </source>
</evidence>
<dbReference type="AlphaFoldDB" id="A0A2N3HPV2"/>
<dbReference type="SUPFAM" id="SSF49899">
    <property type="entry name" value="Concanavalin A-like lectins/glucanases"/>
    <property type="match status" value="1"/>
</dbReference>
<dbReference type="Pfam" id="PF00932">
    <property type="entry name" value="LTD"/>
    <property type="match status" value="1"/>
</dbReference>
<dbReference type="PANTHER" id="PTHR39447:SF2">
    <property type="entry name" value="ALPHA-L-ARABINOFURANOSIDASE B"/>
    <property type="match status" value="1"/>
</dbReference>
<feature type="disulfide bond" evidence="2">
    <location>
        <begin position="196"/>
        <end position="197"/>
    </location>
</feature>
<dbReference type="Gene3D" id="2.60.40.10">
    <property type="entry name" value="Immunoglobulins"/>
    <property type="match status" value="1"/>
</dbReference>
<feature type="disulfide bond" evidence="2">
    <location>
        <begin position="101"/>
        <end position="106"/>
    </location>
</feature>
<dbReference type="Pfam" id="PF09206">
    <property type="entry name" value="ArabFuran-catal"/>
    <property type="match status" value="1"/>
</dbReference>
<dbReference type="GO" id="GO:0019566">
    <property type="term" value="P:arabinose metabolic process"/>
    <property type="evidence" value="ECO:0007669"/>
    <property type="project" value="InterPro"/>
</dbReference>
<dbReference type="InterPro" id="IPR015289">
    <property type="entry name" value="A-L-arabinofuranosidase_B_cat"/>
</dbReference>
<dbReference type="PROSITE" id="PS51257">
    <property type="entry name" value="PROKAR_LIPOPROTEIN"/>
    <property type="match status" value="1"/>
</dbReference>
<accession>A0A2N3HPV2</accession>
<evidence type="ECO:0000259" key="4">
    <source>
        <dbReference type="PROSITE" id="PS51841"/>
    </source>
</evidence>
<evidence type="ECO:0000256" key="2">
    <source>
        <dbReference type="PIRSR" id="PIRSR638964-3"/>
    </source>
</evidence>
<dbReference type="InterPro" id="IPR013320">
    <property type="entry name" value="ConA-like_dom_sf"/>
</dbReference>
<evidence type="ECO:0000256" key="3">
    <source>
        <dbReference type="SAM" id="MobiDB-lite"/>
    </source>
</evidence>
<keyword evidence="6" id="KW-1185">Reference proteome</keyword>
<feature type="active site" description="Nucleophile" evidence="1">
    <location>
        <position position="241"/>
    </location>
</feature>
<evidence type="ECO:0000313" key="5">
    <source>
        <dbReference type="EMBL" id="PKQ46999.1"/>
    </source>
</evidence>
<dbReference type="Proteomes" id="UP000233435">
    <property type="component" value="Unassembled WGS sequence"/>
</dbReference>
<dbReference type="GO" id="GO:0046556">
    <property type="term" value="F:alpha-L-arabinofuranosidase activity"/>
    <property type="evidence" value="ECO:0007669"/>
    <property type="project" value="InterPro"/>
</dbReference>
<dbReference type="Pfam" id="PF10633">
    <property type="entry name" value="NPCBM_assoc"/>
    <property type="match status" value="1"/>
</dbReference>
<feature type="domain" description="LTD" evidence="4">
    <location>
        <begin position="451"/>
        <end position="574"/>
    </location>
</feature>
<feature type="region of interest" description="Disordered" evidence="3">
    <location>
        <begin position="1019"/>
        <end position="1042"/>
    </location>
</feature>
<dbReference type="OrthoDB" id="5240321at2"/>
<dbReference type="GO" id="GO:0045490">
    <property type="term" value="P:pectin catabolic process"/>
    <property type="evidence" value="ECO:0007669"/>
    <property type="project" value="TreeGrafter"/>
</dbReference>